<dbReference type="InterPro" id="IPR036167">
    <property type="entry name" value="tRNA_intron_Endo_cat-like_sf"/>
</dbReference>
<evidence type="ECO:0000256" key="3">
    <source>
        <dbReference type="ARBA" id="ARBA00023239"/>
    </source>
</evidence>
<dbReference type="EC" id="4.6.1.16" evidence="5"/>
<feature type="domain" description="TSEN34 N-terminal" evidence="9">
    <location>
        <begin position="12"/>
        <end position="81"/>
    </location>
</feature>
<accession>A0A9P8C447</accession>
<evidence type="ECO:0000256" key="6">
    <source>
        <dbReference type="PIRSR" id="PIRSR017250-50"/>
    </source>
</evidence>
<feature type="region of interest" description="Disordered" evidence="7">
    <location>
        <begin position="112"/>
        <end position="228"/>
    </location>
</feature>
<feature type="active site" evidence="6">
    <location>
        <position position="262"/>
    </location>
</feature>
<feature type="compositionally biased region" description="Polar residues" evidence="7">
    <location>
        <begin position="189"/>
        <end position="201"/>
    </location>
</feature>
<dbReference type="InterPro" id="IPR011856">
    <property type="entry name" value="tRNA_endonuc-like_dom_sf"/>
</dbReference>
<comment type="similarity">
    <text evidence="1 5">Belongs to the tRNA-intron endonuclease family.</text>
</comment>
<dbReference type="Pfam" id="PF26577">
    <property type="entry name" value="TSEN34_N"/>
    <property type="match status" value="1"/>
</dbReference>
<comment type="function">
    <text evidence="4">Constitutes one of the two catalytic subunit of the tRNA-splicing endonuclease complex, a complex responsible for identification and cleavage of the splice sites in pre-tRNA. It cleaves pre-tRNA at the 5'- and 3'-splice sites to release the intron. The products are an intron and two tRNA half-molecules bearing 2',3'-cyclic phosphate and 5'-OH termini. There are no conserved sequences at the splice sites, but the intron is invariably located at the same site in the gene, placing the splice sites an invariant distance from the constant structural features of the tRNA body. It probably carries the active site for 3'-splice site cleavage.</text>
</comment>
<dbReference type="GO" id="GO:0000214">
    <property type="term" value="C:tRNA-intron endonuclease complex"/>
    <property type="evidence" value="ECO:0007669"/>
    <property type="project" value="UniProtKB-UniRule"/>
</dbReference>
<dbReference type="InterPro" id="IPR006677">
    <property type="entry name" value="tRNA_intron_Endonuc_cat-like"/>
</dbReference>
<comment type="caution">
    <text evidence="10">The sequence shown here is derived from an EMBL/GenBank/DDBJ whole genome shotgun (WGS) entry which is preliminary data.</text>
</comment>
<keyword evidence="10" id="KW-0540">Nuclease</keyword>
<dbReference type="PANTHER" id="PTHR13070:SF0">
    <property type="entry name" value="TRNA-SPLICING ENDONUCLEASE SUBUNIT SEN34"/>
    <property type="match status" value="1"/>
</dbReference>
<dbReference type="GO" id="GO:0003676">
    <property type="term" value="F:nucleic acid binding"/>
    <property type="evidence" value="ECO:0007669"/>
    <property type="project" value="InterPro"/>
</dbReference>
<feature type="compositionally biased region" description="Low complexity" evidence="7">
    <location>
        <begin position="134"/>
        <end position="143"/>
    </location>
</feature>
<evidence type="ECO:0000259" key="9">
    <source>
        <dbReference type="Pfam" id="PF26577"/>
    </source>
</evidence>
<sequence length="329" mass="35813">MSHSSELVVEPIPISLVSDRYLVYDIDVVTHLRRTHHICGVLLGGIPQAPQQNVFQGLPLELLPEEAKLLVEKEAAYIVDDIAWHEDFYTTLRGAERQKYLGSLRAQGLKAKQTANANARQRTEKALSRQAVLRASKSSASSREPSGDDPSVVVPAESSDAFNQGEPDALDNTVSESLFDRDGPVSPALSETSVRPSSKASDSVEPLAITPSTSYSPSSLPENPTQQADPLVPSSYALFAHLHARKYFMMPGLRFGCDYNVYPGDPLRFHSHFLATSYEWNEPIAMLDLVGGGRLGTGVKKGFLIGGQDLDSNSEGDGVQTFVLEWAGM</sequence>
<evidence type="ECO:0000313" key="10">
    <source>
        <dbReference type="EMBL" id="KAG9232800.1"/>
    </source>
</evidence>
<dbReference type="Gene3D" id="3.40.1350.10">
    <property type="match status" value="1"/>
</dbReference>
<keyword evidence="10" id="KW-0378">Hydrolase</keyword>
<dbReference type="InterPro" id="IPR016690">
    <property type="entry name" value="TSEN34"/>
</dbReference>
<protein>
    <recommendedName>
        <fullName evidence="5">tRNA-splicing endonuclease subunit Sen34</fullName>
        <ecNumber evidence="5">4.6.1.16</ecNumber>
    </recommendedName>
</protein>
<dbReference type="PIRSF" id="PIRSF017250">
    <property type="entry name" value="tRNA_splic_SEN34"/>
    <property type="match status" value="1"/>
</dbReference>
<dbReference type="Pfam" id="PF01974">
    <property type="entry name" value="tRNA_int_endo"/>
    <property type="match status" value="1"/>
</dbReference>
<organism evidence="10 11">
    <name type="scientific">Amylocarpus encephaloides</name>
    <dbReference type="NCBI Taxonomy" id="45428"/>
    <lineage>
        <taxon>Eukaryota</taxon>
        <taxon>Fungi</taxon>
        <taxon>Dikarya</taxon>
        <taxon>Ascomycota</taxon>
        <taxon>Pezizomycotina</taxon>
        <taxon>Leotiomycetes</taxon>
        <taxon>Helotiales</taxon>
        <taxon>Helotiales incertae sedis</taxon>
        <taxon>Amylocarpus</taxon>
    </lineage>
</organism>
<dbReference type="PANTHER" id="PTHR13070">
    <property type="entry name" value="TRNA-SPLICING ENDONUCLEASE SUBUNIT SEN34-RELATED"/>
    <property type="match status" value="1"/>
</dbReference>
<evidence type="ECO:0000256" key="4">
    <source>
        <dbReference type="ARBA" id="ARBA00059865"/>
    </source>
</evidence>
<evidence type="ECO:0000256" key="7">
    <source>
        <dbReference type="SAM" id="MobiDB-lite"/>
    </source>
</evidence>
<evidence type="ECO:0000256" key="2">
    <source>
        <dbReference type="ARBA" id="ARBA00022694"/>
    </source>
</evidence>
<dbReference type="GO" id="GO:0000213">
    <property type="term" value="F:tRNA-intron lyase activity"/>
    <property type="evidence" value="ECO:0007669"/>
    <property type="project" value="UniProtKB-UniRule"/>
</dbReference>
<keyword evidence="2 5" id="KW-0819">tRNA processing</keyword>
<dbReference type="OrthoDB" id="48041at2759"/>
<keyword evidence="3 5" id="KW-0456">Lyase</keyword>
<evidence type="ECO:0000259" key="8">
    <source>
        <dbReference type="Pfam" id="PF01974"/>
    </source>
</evidence>
<dbReference type="FunFam" id="3.40.1350.10:FF:000008">
    <property type="entry name" value="tRNA-splicing endonuclease subunit Sen34"/>
    <property type="match status" value="1"/>
</dbReference>
<dbReference type="EMBL" id="MU251529">
    <property type="protein sequence ID" value="KAG9232800.1"/>
    <property type="molecule type" value="Genomic_DNA"/>
</dbReference>
<dbReference type="AlphaFoldDB" id="A0A9P8C447"/>
<feature type="active site" evidence="6">
    <location>
        <position position="270"/>
    </location>
</feature>
<dbReference type="Proteomes" id="UP000824998">
    <property type="component" value="Unassembled WGS sequence"/>
</dbReference>
<name>A0A9P8C447_9HELO</name>
<feature type="active site" evidence="6">
    <location>
        <position position="301"/>
    </location>
</feature>
<keyword evidence="10" id="KW-0255">Endonuclease</keyword>
<proteinExistence type="inferred from homology"/>
<dbReference type="CDD" id="cd22363">
    <property type="entry name" value="tRNA-intron_lyase_C"/>
    <property type="match status" value="1"/>
</dbReference>
<feature type="domain" description="tRNA intron endonuclease catalytic" evidence="8">
    <location>
        <begin position="235"/>
        <end position="307"/>
    </location>
</feature>
<evidence type="ECO:0000313" key="11">
    <source>
        <dbReference type="Proteomes" id="UP000824998"/>
    </source>
</evidence>
<reference evidence="10" key="1">
    <citation type="journal article" date="2021" name="IMA Fungus">
        <title>Genomic characterization of three marine fungi, including Emericellopsis atlantica sp. nov. with signatures of a generalist lifestyle and marine biomass degradation.</title>
        <authorList>
            <person name="Hagestad O.C."/>
            <person name="Hou L."/>
            <person name="Andersen J.H."/>
            <person name="Hansen E.H."/>
            <person name="Altermark B."/>
            <person name="Li C."/>
            <person name="Kuhnert E."/>
            <person name="Cox R.J."/>
            <person name="Crous P.W."/>
            <person name="Spatafora J.W."/>
            <person name="Lail K."/>
            <person name="Amirebrahimi M."/>
            <person name="Lipzen A."/>
            <person name="Pangilinan J."/>
            <person name="Andreopoulos W."/>
            <person name="Hayes R.D."/>
            <person name="Ng V."/>
            <person name="Grigoriev I.V."/>
            <person name="Jackson S.A."/>
            <person name="Sutton T.D.S."/>
            <person name="Dobson A.D.W."/>
            <person name="Rama T."/>
        </authorList>
    </citation>
    <scope>NUCLEOTIDE SEQUENCE</scope>
    <source>
        <strain evidence="10">TRa018bII</strain>
    </source>
</reference>
<feature type="compositionally biased region" description="Low complexity" evidence="7">
    <location>
        <begin position="210"/>
        <end position="219"/>
    </location>
</feature>
<evidence type="ECO:0000256" key="1">
    <source>
        <dbReference type="ARBA" id="ARBA00008078"/>
    </source>
</evidence>
<gene>
    <name evidence="10" type="ORF">BJ875DRAFT_66839</name>
</gene>
<keyword evidence="11" id="KW-1185">Reference proteome</keyword>
<evidence type="ECO:0000256" key="5">
    <source>
        <dbReference type="PIRNR" id="PIRNR017250"/>
    </source>
</evidence>
<dbReference type="SUPFAM" id="SSF53032">
    <property type="entry name" value="tRNA-intron endonuclease catalytic domain-like"/>
    <property type="match status" value="1"/>
</dbReference>
<dbReference type="GO" id="GO:0000379">
    <property type="term" value="P:tRNA-type intron splice site recognition and cleavage"/>
    <property type="evidence" value="ECO:0007669"/>
    <property type="project" value="UniProtKB-UniRule"/>
</dbReference>
<dbReference type="InterPro" id="IPR059049">
    <property type="entry name" value="TSEN34_N"/>
</dbReference>